<protein>
    <submittedName>
        <fullName evidence="2">Uncharacterized protein</fullName>
    </submittedName>
</protein>
<keyword evidence="1" id="KW-1133">Transmembrane helix</keyword>
<sequence length="79" mass="9238">MKFKIGLSLFFVFGFFFFRIIGPIIIGKLKDFHIRNNTGLVEKAPGIFKFFNLFFKAFAIFCLVYVIMIWTGFVTLPNE</sequence>
<keyword evidence="3" id="KW-1185">Reference proteome</keyword>
<proteinExistence type="predicted"/>
<dbReference type="EMBL" id="JBAWKC010000006">
    <property type="protein sequence ID" value="MFH6770160.1"/>
    <property type="molecule type" value="Genomic_DNA"/>
</dbReference>
<feature type="transmembrane region" description="Helical" evidence="1">
    <location>
        <begin position="6"/>
        <end position="29"/>
    </location>
</feature>
<dbReference type="Proteomes" id="UP001610104">
    <property type="component" value="Unassembled WGS sequence"/>
</dbReference>
<keyword evidence="1" id="KW-0472">Membrane</keyword>
<evidence type="ECO:0000313" key="3">
    <source>
        <dbReference type="Proteomes" id="UP001610104"/>
    </source>
</evidence>
<dbReference type="RefSeq" id="WP_395439378.1">
    <property type="nucleotide sequence ID" value="NZ_JBAWKC010000006.1"/>
</dbReference>
<evidence type="ECO:0000313" key="2">
    <source>
        <dbReference type="EMBL" id="MFH6770160.1"/>
    </source>
</evidence>
<gene>
    <name evidence="2" type="ORF">V8G56_15520</name>
</gene>
<evidence type="ECO:0000256" key="1">
    <source>
        <dbReference type="SAM" id="Phobius"/>
    </source>
</evidence>
<comment type="caution">
    <text evidence="2">The sequence shown here is derived from an EMBL/GenBank/DDBJ whole genome shotgun (WGS) entry which is preliminary data.</text>
</comment>
<accession>A0ABW7MUC3</accession>
<feature type="transmembrane region" description="Helical" evidence="1">
    <location>
        <begin position="50"/>
        <end position="73"/>
    </location>
</feature>
<keyword evidence="1" id="KW-0812">Transmembrane</keyword>
<organism evidence="2 3">
    <name type="scientific">Gaetbulibacter aquiaggeris</name>
    <dbReference type="NCBI Taxonomy" id="1735373"/>
    <lineage>
        <taxon>Bacteria</taxon>
        <taxon>Pseudomonadati</taxon>
        <taxon>Bacteroidota</taxon>
        <taxon>Flavobacteriia</taxon>
        <taxon>Flavobacteriales</taxon>
        <taxon>Flavobacteriaceae</taxon>
        <taxon>Gaetbulibacter</taxon>
    </lineage>
</organism>
<reference evidence="2 3" key="1">
    <citation type="submission" date="2024-02" db="EMBL/GenBank/DDBJ databases">
        <title>A Gaetbulibacter species isolated from tidal flats and genomic insights of their niches.</title>
        <authorList>
            <person name="Ye Y."/>
        </authorList>
    </citation>
    <scope>NUCLEOTIDE SEQUENCE [LARGE SCALE GENOMIC DNA]</scope>
    <source>
        <strain evidence="2 3">KEM-8</strain>
    </source>
</reference>
<name>A0ABW7MUC3_9FLAO</name>